<gene>
    <name evidence="2" type="ORF">EXY25_12930</name>
</gene>
<name>A0ABY1WNU4_9GAMM</name>
<dbReference type="SUPFAM" id="SSF48403">
    <property type="entry name" value="Ankyrin repeat"/>
    <property type="match status" value="1"/>
</dbReference>
<sequence>MPLLRGLIIFGIVILGLLGVLMLWPSQLPSPPTLNPALKPEPLTQIATEPQTQTRLPPLENIVATQASCEQEKLELATQQLSVHVQAQQTLQNAINNGLSLGTLQALKQELQPYQLWQISRATATPEDIHVEPPDIERLVLVSRLKSHVEAEDWDKFLADIENGTIDLSYSISNWVGLPGLEIDYPEIDIQRTLGVMLMLDRGNRFPSPLLEAIAERYRPNERELISLLIMDANNDGLSATNRWLIRYQAGVTQGDYDPDLLLKAAAQQGNMELAQQAFELGATIQSSPDEATPLEHALAGYARSSIEDKASFEQQFKPMIELLIEQGDSAAYRLPDEQYDQWHLWGWGHDLSAEMRQQLEAISIPQRDLVRQLSGEQLQRLQLLRNELAPMLALWQKNEDALGAQQACEKNLAELLQHSDANWQKIDSFEILSAAEKQPIAEEALLDKLYVQDPSLVDARLISQGSNTALNAYEEAEPNAQASEAQLLEANFITLLEALQQEGSDWSEQLAAHLEKQPLSNDQIESLYQLAYSRMTQGLENTELSALISQGYQPTGEAVLSMVSFNRIATLKALQIAGLDLNSYHDDAGRPLGFLAIQNGYPELAYWLVEQSVIDNQEPRASDPLDALLERLAEGDTDPRWVAQMPLLLRQIQVRPSHLNRMAALKYVTPIRYQQIVKRHPTLEPFATSRPLRIDGVRW</sequence>
<reference evidence="3" key="1">
    <citation type="submission" date="2019-02" db="EMBL/GenBank/DDBJ databases">
        <title>Draft genome sequence of Muricauda sp. 176CP4-71.</title>
        <authorList>
            <person name="Park J.-S."/>
        </authorList>
    </citation>
    <scope>NUCLEOTIDE SEQUENCE [LARGE SCALE GENOMIC DNA]</scope>
    <source>
        <strain evidence="3">176GS2-150</strain>
    </source>
</reference>
<evidence type="ECO:0000256" key="1">
    <source>
        <dbReference type="SAM" id="Phobius"/>
    </source>
</evidence>
<protein>
    <recommendedName>
        <fullName evidence="4">Ankyrin repeat domain-containing protein</fullName>
    </recommendedName>
</protein>
<keyword evidence="1" id="KW-0472">Membrane</keyword>
<keyword evidence="1" id="KW-1133">Transmembrane helix</keyword>
<dbReference type="Proteomes" id="UP000292544">
    <property type="component" value="Unassembled WGS sequence"/>
</dbReference>
<dbReference type="RefSeq" id="WP_130567093.1">
    <property type="nucleotide sequence ID" value="NZ_SHLY01000004.1"/>
</dbReference>
<dbReference type="EMBL" id="SHLY01000004">
    <property type="protein sequence ID" value="TAA45105.1"/>
    <property type="molecule type" value="Genomic_DNA"/>
</dbReference>
<accession>A0ABY1WNU4</accession>
<comment type="caution">
    <text evidence="2">The sequence shown here is derived from an EMBL/GenBank/DDBJ whole genome shotgun (WGS) entry which is preliminary data.</text>
</comment>
<keyword evidence="3" id="KW-1185">Reference proteome</keyword>
<evidence type="ECO:0000313" key="3">
    <source>
        <dbReference type="Proteomes" id="UP000292544"/>
    </source>
</evidence>
<keyword evidence="1" id="KW-0812">Transmembrane</keyword>
<organism evidence="2 3">
    <name type="scientific">Corallincola spongiicola</name>
    <dbReference type="NCBI Taxonomy" id="2520508"/>
    <lineage>
        <taxon>Bacteria</taxon>
        <taxon>Pseudomonadati</taxon>
        <taxon>Pseudomonadota</taxon>
        <taxon>Gammaproteobacteria</taxon>
        <taxon>Alteromonadales</taxon>
        <taxon>Psychromonadaceae</taxon>
        <taxon>Corallincola</taxon>
    </lineage>
</organism>
<evidence type="ECO:0008006" key="4">
    <source>
        <dbReference type="Google" id="ProtNLM"/>
    </source>
</evidence>
<evidence type="ECO:0000313" key="2">
    <source>
        <dbReference type="EMBL" id="TAA45105.1"/>
    </source>
</evidence>
<dbReference type="InterPro" id="IPR036770">
    <property type="entry name" value="Ankyrin_rpt-contain_sf"/>
</dbReference>
<proteinExistence type="predicted"/>
<feature type="transmembrane region" description="Helical" evidence="1">
    <location>
        <begin position="7"/>
        <end position="24"/>
    </location>
</feature>